<evidence type="ECO:0000256" key="2">
    <source>
        <dbReference type="ARBA" id="ARBA00022884"/>
    </source>
</evidence>
<feature type="region of interest" description="Disordered" evidence="4">
    <location>
        <begin position="224"/>
        <end position="271"/>
    </location>
</feature>
<feature type="region of interest" description="Disordered" evidence="4">
    <location>
        <begin position="559"/>
        <end position="597"/>
    </location>
</feature>
<protein>
    <submittedName>
        <fullName evidence="6">RNA-binding domain-containing protein</fullName>
    </submittedName>
</protein>
<dbReference type="PRINTS" id="PR00961">
    <property type="entry name" value="HUDSXLRNA"/>
</dbReference>
<sequence length="597" mass="65173">MTTSETQIPTYDTSIHSQNNCVKTSDSNPHSGFPANTPSPAHDTAMNSVVAENPSGDNPAEQNTSSADSLEVKVWPPENHEKSTVASSQDSNHGQSSKGNGTEVSSSTSYEGDRAMAEMGHHTGEYDSEDQSGSYPSSPYLQYQMHLQYPMQQYYAEYPMMPAGYPVPNGIPQQSPPYSPQQMPMYYAPTSPAMYVPRPGGIPVPAHPAAYYYYPTGAPYPQPHPTHLSPTLSAVSSTSSSPLMQPLSPTLASAGRPSRHGSQGKRFGSQYGSVYSSTKTTNIYIKGLSQDTTDETLYDMCMSYGNIVSSKAIIDQKTGTCKGYGFVMYESPEQSKAAIDDLNGKGYQVSFAKVMTHKSPQESFSTRLKNLQDVHSTNIYMSNLPLDMTESQLEELFHPYNIISNRILRDQSGVSRGVGFARMSDRESAVAIIQKYNGVVLPGSHLPLQVRFADSMAQKKLKGQTTKKRVWARGEFSEMSGPPSPLTPEHLLAMGSPSTGLEAGQHPPQPGQMIAGYYHEVGPERFPQGMIPQFGQQPVPPPQYLPGFQPRMGYYPIPPAMYAEDNGSSAGHPEDQASTDEMTESMGKMKVKEDAKE</sequence>
<dbReference type="SMART" id="SM00360">
    <property type="entry name" value="RRM"/>
    <property type="match status" value="2"/>
</dbReference>
<keyword evidence="1" id="KW-0677">Repeat</keyword>
<name>A0A1Y1Y738_9FUNG</name>
<evidence type="ECO:0000256" key="3">
    <source>
        <dbReference type="PROSITE-ProRule" id="PRU00176"/>
    </source>
</evidence>
<dbReference type="STRING" id="1314790.A0A1Y1Y738"/>
<feature type="region of interest" description="Disordered" evidence="4">
    <location>
        <begin position="1"/>
        <end position="111"/>
    </location>
</feature>
<feature type="domain" description="RRM" evidence="5">
    <location>
        <begin position="281"/>
        <end position="354"/>
    </location>
</feature>
<evidence type="ECO:0000259" key="5">
    <source>
        <dbReference type="PROSITE" id="PS50102"/>
    </source>
</evidence>
<dbReference type="InterPro" id="IPR000504">
    <property type="entry name" value="RRM_dom"/>
</dbReference>
<keyword evidence="7" id="KW-1185">Reference proteome</keyword>
<dbReference type="GO" id="GO:0003723">
    <property type="term" value="F:RNA binding"/>
    <property type="evidence" value="ECO:0007669"/>
    <property type="project" value="UniProtKB-UniRule"/>
</dbReference>
<evidence type="ECO:0000256" key="4">
    <source>
        <dbReference type="SAM" id="MobiDB-lite"/>
    </source>
</evidence>
<dbReference type="Pfam" id="PF00076">
    <property type="entry name" value="RRM_1"/>
    <property type="match status" value="2"/>
</dbReference>
<dbReference type="EMBL" id="MCFE01000222">
    <property type="protein sequence ID" value="ORX93830.1"/>
    <property type="molecule type" value="Genomic_DNA"/>
</dbReference>
<dbReference type="GO" id="GO:1990904">
    <property type="term" value="C:ribonucleoprotein complex"/>
    <property type="evidence" value="ECO:0007669"/>
    <property type="project" value="InterPro"/>
</dbReference>
<organism evidence="6 7">
    <name type="scientific">Basidiobolus meristosporus CBS 931.73</name>
    <dbReference type="NCBI Taxonomy" id="1314790"/>
    <lineage>
        <taxon>Eukaryota</taxon>
        <taxon>Fungi</taxon>
        <taxon>Fungi incertae sedis</taxon>
        <taxon>Zoopagomycota</taxon>
        <taxon>Entomophthoromycotina</taxon>
        <taxon>Basidiobolomycetes</taxon>
        <taxon>Basidiobolales</taxon>
        <taxon>Basidiobolaceae</taxon>
        <taxon>Basidiobolus</taxon>
    </lineage>
</organism>
<keyword evidence="2 3" id="KW-0694">RNA-binding</keyword>
<dbReference type="PANTHER" id="PTHR24012">
    <property type="entry name" value="RNA BINDING PROTEIN"/>
    <property type="match status" value="1"/>
</dbReference>
<dbReference type="InParanoid" id="A0A1Y1Y738"/>
<dbReference type="OrthoDB" id="271725at2759"/>
<feature type="compositionally biased region" description="Polar residues" evidence="4">
    <location>
        <begin position="1"/>
        <end position="39"/>
    </location>
</feature>
<comment type="caution">
    <text evidence="6">The sequence shown here is derived from an EMBL/GenBank/DDBJ whole genome shotgun (WGS) entry which is preliminary data.</text>
</comment>
<feature type="domain" description="RRM" evidence="5">
    <location>
        <begin position="377"/>
        <end position="455"/>
    </location>
</feature>
<evidence type="ECO:0000313" key="7">
    <source>
        <dbReference type="Proteomes" id="UP000193498"/>
    </source>
</evidence>
<dbReference type="InterPro" id="IPR002343">
    <property type="entry name" value="Hud_Sxl_RNA"/>
</dbReference>
<accession>A0A1Y1Y738</accession>
<dbReference type="SUPFAM" id="SSF54928">
    <property type="entry name" value="RNA-binding domain, RBD"/>
    <property type="match status" value="2"/>
</dbReference>
<dbReference type="Proteomes" id="UP000193498">
    <property type="component" value="Unassembled WGS sequence"/>
</dbReference>
<dbReference type="InterPro" id="IPR035979">
    <property type="entry name" value="RBD_domain_sf"/>
</dbReference>
<dbReference type="CDD" id="cd12243">
    <property type="entry name" value="RRM1_MSSP"/>
    <property type="match status" value="1"/>
</dbReference>
<feature type="compositionally biased region" description="Low complexity" evidence="4">
    <location>
        <begin position="228"/>
        <end position="243"/>
    </location>
</feature>
<dbReference type="AlphaFoldDB" id="A0A1Y1Y738"/>
<evidence type="ECO:0000313" key="6">
    <source>
        <dbReference type="EMBL" id="ORX93830.1"/>
    </source>
</evidence>
<proteinExistence type="predicted"/>
<evidence type="ECO:0000256" key="1">
    <source>
        <dbReference type="ARBA" id="ARBA00022737"/>
    </source>
</evidence>
<gene>
    <name evidence="6" type="ORF">K493DRAFT_315800</name>
</gene>
<dbReference type="PROSITE" id="PS50102">
    <property type="entry name" value="RRM"/>
    <property type="match status" value="2"/>
</dbReference>
<dbReference type="Gene3D" id="3.30.70.330">
    <property type="match status" value="2"/>
</dbReference>
<reference evidence="6 7" key="1">
    <citation type="submission" date="2016-07" db="EMBL/GenBank/DDBJ databases">
        <title>Pervasive Adenine N6-methylation of Active Genes in Fungi.</title>
        <authorList>
            <consortium name="DOE Joint Genome Institute"/>
            <person name="Mondo S.J."/>
            <person name="Dannebaum R.O."/>
            <person name="Kuo R.C."/>
            <person name="Labutti K."/>
            <person name="Haridas S."/>
            <person name="Kuo A."/>
            <person name="Salamov A."/>
            <person name="Ahrendt S.R."/>
            <person name="Lipzen A."/>
            <person name="Sullivan W."/>
            <person name="Andreopoulos W.B."/>
            <person name="Clum A."/>
            <person name="Lindquist E."/>
            <person name="Daum C."/>
            <person name="Ramamoorthy G.K."/>
            <person name="Gryganskyi A."/>
            <person name="Culley D."/>
            <person name="Magnuson J.K."/>
            <person name="James T.Y."/>
            <person name="O'Malley M.A."/>
            <person name="Stajich J.E."/>
            <person name="Spatafora J.W."/>
            <person name="Visel A."/>
            <person name="Grigoriev I.V."/>
        </authorList>
    </citation>
    <scope>NUCLEOTIDE SEQUENCE [LARGE SCALE GENOMIC DNA]</scope>
    <source>
        <strain evidence="6 7">CBS 931.73</strain>
    </source>
</reference>
<feature type="compositionally biased region" description="Polar residues" evidence="4">
    <location>
        <begin position="84"/>
        <end position="110"/>
    </location>
</feature>
<dbReference type="InterPro" id="IPR012677">
    <property type="entry name" value="Nucleotide-bd_a/b_plait_sf"/>
</dbReference>